<gene>
    <name evidence="1" type="ORF">SDC9_131012</name>
</gene>
<proteinExistence type="predicted"/>
<reference evidence="1" key="1">
    <citation type="submission" date="2019-08" db="EMBL/GenBank/DDBJ databases">
        <authorList>
            <person name="Kucharzyk K."/>
            <person name="Murdoch R.W."/>
            <person name="Higgins S."/>
            <person name="Loffler F."/>
        </authorList>
    </citation>
    <scope>NUCLEOTIDE SEQUENCE</scope>
</reference>
<evidence type="ECO:0000313" key="1">
    <source>
        <dbReference type="EMBL" id="MPM83942.1"/>
    </source>
</evidence>
<dbReference type="EMBL" id="VSSQ01032627">
    <property type="protein sequence ID" value="MPM83942.1"/>
    <property type="molecule type" value="Genomic_DNA"/>
</dbReference>
<accession>A0A645D5N3</accession>
<dbReference type="Gene3D" id="3.40.190.10">
    <property type="entry name" value="Periplasmic binding protein-like II"/>
    <property type="match status" value="1"/>
</dbReference>
<dbReference type="SUPFAM" id="SSF53850">
    <property type="entry name" value="Periplasmic binding protein-like II"/>
    <property type="match status" value="1"/>
</dbReference>
<sequence>MTKSDYAHEYAAAEFLKWFTDTKQNVKFAITTGYFPVKNEALSEEILLAALEENNINSESIKSTIKTTSKMLETYELYSNKPFDKSYEMRRFLETSLFEKVTTDLEALDSSNMEMDERAKAIEELTSMPSFEKWYEDLVNNANKILKG</sequence>
<name>A0A645D5N3_9ZZZZ</name>
<dbReference type="AlphaFoldDB" id="A0A645D5N3"/>
<organism evidence="1">
    <name type="scientific">bioreactor metagenome</name>
    <dbReference type="NCBI Taxonomy" id="1076179"/>
    <lineage>
        <taxon>unclassified sequences</taxon>
        <taxon>metagenomes</taxon>
        <taxon>ecological metagenomes</taxon>
    </lineage>
</organism>
<comment type="caution">
    <text evidence="1">The sequence shown here is derived from an EMBL/GenBank/DDBJ whole genome shotgun (WGS) entry which is preliminary data.</text>
</comment>
<protein>
    <submittedName>
        <fullName evidence="1">Uncharacterized protein</fullName>
    </submittedName>
</protein>